<evidence type="ECO:0000313" key="21">
    <source>
        <dbReference type="Ensembl" id="ENSCAFP00845007253.1"/>
    </source>
</evidence>
<feature type="binding site" evidence="18">
    <location>
        <position position="349"/>
    </location>
    <ligand>
        <name>UDP-N-acetyl-alpha-D-galactosamine</name>
        <dbReference type="ChEBI" id="CHEBI:67138"/>
    </ligand>
</feature>
<comment type="catalytic activity">
    <reaction evidence="16">
        <text>a beta-D-galactosyl-(1-&gt;4)-N-acetyl-beta-D-glucosaminyl derivative + UDP-alpha-D-galactose = an alpha-D-galactosyl-(1-&gt;3)-beta-D-galactosyl-(1-&gt;4)-N-acetyl-beta-D-glucosaminyl derivative + UDP + H(+)</text>
        <dbReference type="Rhea" id="RHEA:13013"/>
        <dbReference type="ChEBI" id="CHEBI:15378"/>
        <dbReference type="ChEBI" id="CHEBI:58223"/>
        <dbReference type="ChEBI" id="CHEBI:66914"/>
        <dbReference type="ChEBI" id="CHEBI:133507"/>
        <dbReference type="ChEBI" id="CHEBI:138024"/>
        <dbReference type="EC" id="2.4.1.87"/>
    </reaction>
</comment>
<dbReference type="Proteomes" id="UP000805418">
    <property type="component" value="Chromosome 9"/>
</dbReference>
<protein>
    <recommendedName>
        <fullName evidence="14">N-acetyllactosaminide alpha-1,3-galactosyltransferase</fullName>
        <ecNumber evidence="13">2.4.1.87</ecNumber>
    </recommendedName>
    <alternativeName>
        <fullName evidence="15">UDP-galactose:beta-D-galactosyl-1,4-N-acetyl-D-glucosaminide alpha-1,3-galactosyltransferase</fullName>
    </alternativeName>
</protein>
<evidence type="ECO:0000256" key="13">
    <source>
        <dbReference type="ARBA" id="ARBA00038937"/>
    </source>
</evidence>
<dbReference type="SUPFAM" id="SSF53448">
    <property type="entry name" value="Nucleotide-diphospho-sugar transferases"/>
    <property type="match status" value="1"/>
</dbReference>
<keyword evidence="10" id="KW-0333">Golgi apparatus</keyword>
<feature type="compositionally biased region" description="Pro residues" evidence="20">
    <location>
        <begin position="1"/>
        <end position="25"/>
    </location>
</feature>
<reference evidence="21" key="3">
    <citation type="submission" date="2025-09" db="UniProtKB">
        <authorList>
            <consortium name="Ensembl"/>
        </authorList>
    </citation>
    <scope>IDENTIFICATION</scope>
    <source>
        <strain evidence="21">Boxer</strain>
    </source>
</reference>
<feature type="binding site" evidence="19">
    <location>
        <position position="437"/>
    </location>
    <ligand>
        <name>Mn(2+)</name>
        <dbReference type="ChEBI" id="CHEBI:29035"/>
    </ligand>
</feature>
<name>A0A8I3MYS8_CANLF</name>
<feature type="binding site" evidence="18">
    <location>
        <position position="469"/>
    </location>
    <ligand>
        <name>an alpha-L-fucosyl-(1-&gt;2)-beta-D-galactosyl derivative</name>
        <dbReference type="ChEBI" id="CHEBI:140327"/>
    </ligand>
</feature>
<keyword evidence="12 19" id="KW-0464">Manganese</keyword>
<dbReference type="InterPro" id="IPR005076">
    <property type="entry name" value="Glyco_trans_6"/>
</dbReference>
<comment type="subcellular location">
    <subcellularLocation>
        <location evidence="1">Golgi apparatus</location>
        <location evidence="1">Golgi stack membrane</location>
        <topology evidence="1">Single-pass type II membrane protein</topology>
    </subcellularLocation>
</comment>
<keyword evidence="7 19" id="KW-0479">Metal-binding</keyword>
<accession>A0A8I3MYS8</accession>
<keyword evidence="4" id="KW-0328">Glycosyltransferase</keyword>
<comment type="cofactor">
    <cofactor evidence="19">
        <name>Mn(2+)</name>
        <dbReference type="ChEBI" id="CHEBI:29035"/>
    </cofactor>
    <text evidence="19">Binds 1 Mn(2+) ion per subunit.</text>
</comment>
<dbReference type="AlphaFoldDB" id="A0A8I3MYS8"/>
<feature type="region of interest" description="Disordered" evidence="20">
    <location>
        <begin position="1"/>
        <end position="121"/>
    </location>
</feature>
<dbReference type="GO" id="GO:0032580">
    <property type="term" value="C:Golgi cisterna membrane"/>
    <property type="evidence" value="ECO:0007669"/>
    <property type="project" value="UniProtKB-SubCell"/>
</dbReference>
<evidence type="ECO:0000256" key="2">
    <source>
        <dbReference type="ARBA" id="ARBA00004922"/>
    </source>
</evidence>
<organism evidence="21 22">
    <name type="scientific">Canis lupus familiaris</name>
    <name type="common">Dog</name>
    <name type="synonym">Canis familiaris</name>
    <dbReference type="NCBI Taxonomy" id="9615"/>
    <lineage>
        <taxon>Eukaryota</taxon>
        <taxon>Metazoa</taxon>
        <taxon>Chordata</taxon>
        <taxon>Craniata</taxon>
        <taxon>Vertebrata</taxon>
        <taxon>Euteleostomi</taxon>
        <taxon>Mammalia</taxon>
        <taxon>Eutheria</taxon>
        <taxon>Laurasiatheria</taxon>
        <taxon>Carnivora</taxon>
        <taxon>Caniformia</taxon>
        <taxon>Canidae</taxon>
        <taxon>Canis</taxon>
    </lineage>
</organism>
<evidence type="ECO:0000313" key="22">
    <source>
        <dbReference type="Proteomes" id="UP000805418"/>
    </source>
</evidence>
<feature type="binding site" evidence="18">
    <location>
        <position position="550"/>
    </location>
    <ligand>
        <name>an alpha-L-fucosyl-(1-&gt;2)-beta-D-galactosyl derivative</name>
        <dbReference type="ChEBI" id="CHEBI:140327"/>
    </ligand>
</feature>
<feature type="region of interest" description="Disordered" evidence="20">
    <location>
        <begin position="147"/>
        <end position="197"/>
    </location>
</feature>
<evidence type="ECO:0000256" key="16">
    <source>
        <dbReference type="ARBA" id="ARBA00048429"/>
    </source>
</evidence>
<keyword evidence="8" id="KW-0735">Signal-anchor</keyword>
<feature type="compositionally biased region" description="Gly residues" evidence="20">
    <location>
        <begin position="65"/>
        <end position="88"/>
    </location>
</feature>
<dbReference type="Pfam" id="PF03414">
    <property type="entry name" value="Glyco_transf_6"/>
    <property type="match status" value="1"/>
</dbReference>
<evidence type="ECO:0000256" key="17">
    <source>
        <dbReference type="PIRSR" id="PIRSR605076-1"/>
    </source>
</evidence>
<evidence type="ECO:0000256" key="18">
    <source>
        <dbReference type="PIRSR" id="PIRSR605076-2"/>
    </source>
</evidence>
<evidence type="ECO:0000256" key="8">
    <source>
        <dbReference type="ARBA" id="ARBA00022968"/>
    </source>
</evidence>
<reference evidence="21" key="1">
    <citation type="submission" date="2020-03" db="EMBL/GenBank/DDBJ databases">
        <title>Long-read based genome assembly of a Labrador retriever dog.</title>
        <authorList>
            <person name="Eory L."/>
            <person name="Zhang W."/>
            <person name="Schoenebeck J."/>
        </authorList>
    </citation>
    <scope>NUCLEOTIDE SEQUENCE [LARGE SCALE GENOMIC DNA]</scope>
    <source>
        <strain evidence="21">Labrador retriever</strain>
    </source>
</reference>
<comment type="similarity">
    <text evidence="3">Belongs to the glycosyltransferase 6 family.</text>
</comment>
<evidence type="ECO:0000256" key="3">
    <source>
        <dbReference type="ARBA" id="ARBA00010413"/>
    </source>
</evidence>
<sequence>MKQTPPPLPAPAPAPTRPARAPAPAPAAAAAAARPPPRAPPRGPTPRPARPAGLARPEAAQGAATAGGPGRGRAGAGARGPGRGGRGAGQPRVRPGSADQVGPAGAARPRKAEGAGDEQRLCPCRGAPAPAPARILCLPHPDAALPLHSRAGPTRSAAARAEDRGPGVRGSARWDPPAPGNPERSEGAVASGGAGQRMALARDQTEKIMNVKGKVILSMLVVSTVIVVFWEYINSPEGSFLWIYHSKNPEVGESRIQKGWWFPNWFNNGTHFYQEEEDIDDENEQGEENNAELQLSDWFNPQKRPEVVTVTRWKAPVVWEGTYNSTILENYYAKQKITIGLTVFAVGRYIEHYLEEFLISANRYFMVGHKVIFYIMVDDVSRMPLVELGPLRSFKVFEIEPEKRWQDISMMRMKTIGEHIVAHIQHEVDFLFCMDVDQVFQDSFGVETLGQSVAQLQAWWYKADPDEFTYERRKESAAYIPFGQGDFYYHAAIFGGTPIQVLNITQECFKGILQDKKNDIEAEWHDESHLNKYFLLNKPTKILSPEYCWDYHIGLPSDIKTVKISWQTKEYNLVRNNI</sequence>
<dbReference type="Ensembl" id="ENSCAFT00845009220.1">
    <property type="protein sequence ID" value="ENSCAFP00845007253.1"/>
    <property type="gene ID" value="ENSCAFG00845005148.1"/>
</dbReference>
<dbReference type="EC" id="2.4.1.87" evidence="13"/>
<feature type="compositionally biased region" description="Low complexity" evidence="20">
    <location>
        <begin position="50"/>
        <end position="64"/>
    </location>
</feature>
<dbReference type="GO" id="GO:0046872">
    <property type="term" value="F:metal ion binding"/>
    <property type="evidence" value="ECO:0007669"/>
    <property type="project" value="UniProtKB-KW"/>
</dbReference>
<evidence type="ECO:0000256" key="15">
    <source>
        <dbReference type="ARBA" id="ARBA00042230"/>
    </source>
</evidence>
<keyword evidence="6" id="KW-0812">Transmembrane</keyword>
<evidence type="ECO:0000256" key="12">
    <source>
        <dbReference type="ARBA" id="ARBA00023211"/>
    </source>
</evidence>
<evidence type="ECO:0000256" key="4">
    <source>
        <dbReference type="ARBA" id="ARBA00022676"/>
    </source>
</evidence>
<dbReference type="GO" id="GO:0005975">
    <property type="term" value="P:carbohydrate metabolic process"/>
    <property type="evidence" value="ECO:0007669"/>
    <property type="project" value="InterPro"/>
</dbReference>
<evidence type="ECO:0000256" key="11">
    <source>
        <dbReference type="ARBA" id="ARBA00023136"/>
    </source>
</evidence>
<dbReference type="PANTHER" id="PTHR10462">
    <property type="entry name" value="GLYCOSYLTRANSFERASE-RELATED"/>
    <property type="match status" value="1"/>
</dbReference>
<keyword evidence="5" id="KW-0808">Transferase</keyword>
<feature type="compositionally biased region" description="Pro residues" evidence="20">
    <location>
        <begin position="34"/>
        <end position="49"/>
    </location>
</feature>
<comment type="pathway">
    <text evidence="2">Protein modification; protein glycosylation.</text>
</comment>
<feature type="compositionally biased region" description="Basic and acidic residues" evidence="20">
    <location>
        <begin position="110"/>
        <end position="120"/>
    </location>
</feature>
<dbReference type="CDD" id="cd02515">
    <property type="entry name" value="Glyco_transf_6"/>
    <property type="match status" value="1"/>
</dbReference>
<evidence type="ECO:0000256" key="9">
    <source>
        <dbReference type="ARBA" id="ARBA00022989"/>
    </source>
</evidence>
<dbReference type="GO" id="GO:0047276">
    <property type="term" value="F:N-acetyllactosaminide 3-alpha-galactosyltransferase activity"/>
    <property type="evidence" value="ECO:0007669"/>
    <property type="project" value="UniProtKB-EC"/>
</dbReference>
<evidence type="ECO:0000256" key="7">
    <source>
        <dbReference type="ARBA" id="ARBA00022723"/>
    </source>
</evidence>
<dbReference type="InterPro" id="IPR029044">
    <property type="entry name" value="Nucleotide-diphossugar_trans"/>
</dbReference>
<feature type="binding site" evidence="19">
    <location>
        <position position="435"/>
    </location>
    <ligand>
        <name>Mn(2+)</name>
        <dbReference type="ChEBI" id="CHEBI:29035"/>
    </ligand>
</feature>
<reference evidence="21" key="2">
    <citation type="submission" date="2025-08" db="UniProtKB">
        <authorList>
            <consortium name="Ensembl"/>
        </authorList>
    </citation>
    <scope>IDENTIFICATION</scope>
    <source>
        <strain evidence="21">Boxer</strain>
    </source>
</reference>
<keyword evidence="11" id="KW-0472">Membrane</keyword>
<dbReference type="Gene3D" id="3.90.550.10">
    <property type="entry name" value="Spore Coat Polysaccharide Biosynthesis Protein SpsA, Chain A"/>
    <property type="match status" value="1"/>
</dbReference>
<feature type="binding site" evidence="18">
    <location>
        <position position="527"/>
    </location>
    <ligand>
        <name>an alpha-L-fucosyl-(1-&gt;2)-beta-D-galactosyl derivative</name>
        <dbReference type="ChEBI" id="CHEBI:140327"/>
    </ligand>
</feature>
<dbReference type="FunFam" id="3.90.550.10:FF:000022">
    <property type="entry name" value="Histo-blood group ABO system transferase"/>
    <property type="match status" value="1"/>
</dbReference>
<evidence type="ECO:0000256" key="5">
    <source>
        <dbReference type="ARBA" id="ARBA00022679"/>
    </source>
</evidence>
<evidence type="ECO:0000256" key="10">
    <source>
        <dbReference type="ARBA" id="ARBA00023034"/>
    </source>
</evidence>
<evidence type="ECO:0000256" key="1">
    <source>
        <dbReference type="ARBA" id="ARBA00004447"/>
    </source>
</evidence>
<evidence type="ECO:0000256" key="20">
    <source>
        <dbReference type="SAM" id="MobiDB-lite"/>
    </source>
</evidence>
<keyword evidence="22" id="KW-1185">Reference proteome</keyword>
<gene>
    <name evidence="21" type="primary">GGTA1</name>
</gene>
<dbReference type="GeneTree" id="ENSGT00950000182858"/>
<keyword evidence="9" id="KW-1133">Transmembrane helix</keyword>
<proteinExistence type="inferred from homology"/>
<dbReference type="PANTHER" id="PTHR10462:SF26">
    <property type="entry name" value="N-ACETYLLACTOSAMINIDE ALPHA-1,3-GALACTOSYLTRANSFERASE"/>
    <property type="match status" value="1"/>
</dbReference>
<evidence type="ECO:0000256" key="19">
    <source>
        <dbReference type="PIRSR" id="PIRSR605076-3"/>
    </source>
</evidence>
<evidence type="ECO:0000256" key="6">
    <source>
        <dbReference type="ARBA" id="ARBA00022692"/>
    </source>
</evidence>
<feature type="active site" description="Nucleophile" evidence="17">
    <location>
        <position position="527"/>
    </location>
</feature>
<feature type="binding site" evidence="18">
    <location>
        <begin position="344"/>
        <end position="346"/>
    </location>
    <ligand>
        <name>UDP-N-acetyl-alpha-D-galactosamine</name>
        <dbReference type="ChEBI" id="CHEBI:67138"/>
    </ligand>
</feature>
<feature type="binding site" evidence="18">
    <location>
        <begin position="435"/>
        <end position="437"/>
    </location>
    <ligand>
        <name>UDP-N-acetyl-alpha-D-galactosamine</name>
        <dbReference type="ChEBI" id="CHEBI:67138"/>
    </ligand>
</feature>
<evidence type="ECO:0000256" key="14">
    <source>
        <dbReference type="ARBA" id="ARBA00040779"/>
    </source>
</evidence>